<comment type="function">
    <text evidence="6">May play a role in fatty acid biosynthesis and insulin sensitivity.</text>
</comment>
<dbReference type="InterPro" id="IPR014748">
    <property type="entry name" value="Enoyl-CoA_hydra_C"/>
</dbReference>
<dbReference type="Gene3D" id="1.10.12.10">
    <property type="entry name" value="Lyase 2-enoyl-coa Hydratase, Chain A, domain 2"/>
    <property type="match status" value="1"/>
</dbReference>
<dbReference type="PANTHER" id="PTHR43602:SF1">
    <property type="entry name" value="ENOYL-COA HYDRATASE DOMAIN-CONTAINING PROTEIN 3, MITOCHONDRIAL"/>
    <property type="match status" value="1"/>
</dbReference>
<keyword evidence="2" id="KW-0276">Fatty acid metabolism</keyword>
<keyword evidence="4" id="KW-0443">Lipid metabolism</keyword>
<evidence type="ECO:0000313" key="9">
    <source>
        <dbReference type="EMBL" id="VDD94890.1"/>
    </source>
</evidence>
<accession>A0A0N4VHJ5</accession>
<keyword evidence="10" id="KW-1185">Reference proteome</keyword>
<dbReference type="GO" id="GO:0016836">
    <property type="term" value="F:hydro-lyase activity"/>
    <property type="evidence" value="ECO:0007669"/>
    <property type="project" value="TreeGrafter"/>
</dbReference>
<dbReference type="InterPro" id="IPR029045">
    <property type="entry name" value="ClpP/crotonase-like_dom_sf"/>
</dbReference>
<evidence type="ECO:0000256" key="3">
    <source>
        <dbReference type="ARBA" id="ARBA00022946"/>
    </source>
</evidence>
<dbReference type="InterPro" id="IPR001753">
    <property type="entry name" value="Enoyl-CoA_hydra/iso"/>
</dbReference>
<evidence type="ECO:0000256" key="1">
    <source>
        <dbReference type="ARBA" id="ARBA00004173"/>
    </source>
</evidence>
<evidence type="ECO:0000256" key="4">
    <source>
        <dbReference type="ARBA" id="ARBA00023098"/>
    </source>
</evidence>
<dbReference type="GO" id="GO:0006631">
    <property type="term" value="P:fatty acid metabolic process"/>
    <property type="evidence" value="ECO:0007669"/>
    <property type="project" value="UniProtKB-KW"/>
</dbReference>
<dbReference type="STRING" id="51028.A0A0N4VHJ5"/>
<sequence length="276" mass="29888">MLSSGFRCVAHCRASLLGSMRAMSSSTSSSPLIKKELHSDDKIVRLVLNDSKRRNALSFEMIEGLHAELETVGKNKKHHAVILAAEGPAFSSGHDLKQLRWEVGAKKIQETFRKCSDLMLLVQNIEIPVIAEVNGIAAAAGCQLVTSCDIAVAGKSSKFSVPGAKIGLFCSTPGIPLARTIPRKIALEMLCTGDYIDAEKALCAGLVSRVVDDSKVADEAMKVAEKIASLSRPVIAIGKKFFYSQVELPVHDAYRSVNSQNVLDFEKNSFKIVNTK</sequence>
<reference evidence="9 10" key="2">
    <citation type="submission" date="2018-10" db="EMBL/GenBank/DDBJ databases">
        <authorList>
            <consortium name="Pathogen Informatics"/>
        </authorList>
    </citation>
    <scope>NUCLEOTIDE SEQUENCE [LARGE SCALE GENOMIC DNA]</scope>
</reference>
<dbReference type="AlphaFoldDB" id="A0A0N4VHJ5"/>
<reference evidence="11" key="1">
    <citation type="submission" date="2017-02" db="UniProtKB">
        <authorList>
            <consortium name="WormBaseParasite"/>
        </authorList>
    </citation>
    <scope>IDENTIFICATION</scope>
</reference>
<evidence type="ECO:0000256" key="5">
    <source>
        <dbReference type="ARBA" id="ARBA00023128"/>
    </source>
</evidence>
<evidence type="ECO:0000256" key="2">
    <source>
        <dbReference type="ARBA" id="ARBA00022832"/>
    </source>
</evidence>
<dbReference type="Gene3D" id="3.90.226.10">
    <property type="entry name" value="2-enoyl-CoA Hydratase, Chain A, domain 1"/>
    <property type="match status" value="1"/>
</dbReference>
<dbReference type="CDD" id="cd06558">
    <property type="entry name" value="crotonase-like"/>
    <property type="match status" value="1"/>
</dbReference>
<dbReference type="OrthoDB" id="2139957at2759"/>
<evidence type="ECO:0000313" key="10">
    <source>
        <dbReference type="Proteomes" id="UP000274131"/>
    </source>
</evidence>
<dbReference type="PANTHER" id="PTHR43602">
    <property type="match status" value="1"/>
</dbReference>
<dbReference type="Proteomes" id="UP000274131">
    <property type="component" value="Unassembled WGS sequence"/>
</dbReference>
<dbReference type="WBParaSite" id="EVEC_0001029601-mRNA-1">
    <property type="protein sequence ID" value="EVEC_0001029601-mRNA-1"/>
    <property type="gene ID" value="EVEC_0001029601"/>
</dbReference>
<keyword evidence="5" id="KW-0496">Mitochondrion</keyword>
<organism evidence="11">
    <name type="scientific">Enterobius vermicularis</name>
    <name type="common">Human pinworm</name>
    <dbReference type="NCBI Taxonomy" id="51028"/>
    <lineage>
        <taxon>Eukaryota</taxon>
        <taxon>Metazoa</taxon>
        <taxon>Ecdysozoa</taxon>
        <taxon>Nematoda</taxon>
        <taxon>Chromadorea</taxon>
        <taxon>Rhabditida</taxon>
        <taxon>Spirurina</taxon>
        <taxon>Oxyuridomorpha</taxon>
        <taxon>Oxyuroidea</taxon>
        <taxon>Oxyuridae</taxon>
        <taxon>Enterobius</taxon>
    </lineage>
</organism>
<dbReference type="PROSITE" id="PS00166">
    <property type="entry name" value="ENOYL_COA_HYDRATASE"/>
    <property type="match status" value="1"/>
</dbReference>
<name>A0A0N4VHJ5_ENTVE</name>
<evidence type="ECO:0000256" key="6">
    <source>
        <dbReference type="ARBA" id="ARBA00037410"/>
    </source>
</evidence>
<evidence type="ECO:0000256" key="8">
    <source>
        <dbReference type="RuleBase" id="RU003707"/>
    </source>
</evidence>
<gene>
    <name evidence="9" type="ORF">EVEC_LOCUS9641</name>
</gene>
<evidence type="ECO:0000256" key="7">
    <source>
        <dbReference type="ARBA" id="ARBA00040545"/>
    </source>
</evidence>
<dbReference type="InterPro" id="IPR018376">
    <property type="entry name" value="Enoyl-CoA_hyd/isom_CS"/>
</dbReference>
<comment type="similarity">
    <text evidence="8">Belongs to the enoyl-CoA hydratase/isomerase family.</text>
</comment>
<keyword evidence="3" id="KW-0809">Transit peptide</keyword>
<dbReference type="InterPro" id="IPR052377">
    <property type="entry name" value="Mitochondrial_ECH-domain"/>
</dbReference>
<dbReference type="Pfam" id="PF00378">
    <property type="entry name" value="ECH_1"/>
    <property type="match status" value="1"/>
</dbReference>
<proteinExistence type="inferred from homology"/>
<dbReference type="EMBL" id="UXUI01010195">
    <property type="protein sequence ID" value="VDD94890.1"/>
    <property type="molecule type" value="Genomic_DNA"/>
</dbReference>
<dbReference type="GO" id="GO:0005739">
    <property type="term" value="C:mitochondrion"/>
    <property type="evidence" value="ECO:0007669"/>
    <property type="project" value="UniProtKB-SubCell"/>
</dbReference>
<dbReference type="SUPFAM" id="SSF52096">
    <property type="entry name" value="ClpP/crotonase"/>
    <property type="match status" value="1"/>
</dbReference>
<comment type="subcellular location">
    <subcellularLocation>
        <location evidence="1">Mitochondrion</location>
    </subcellularLocation>
</comment>
<evidence type="ECO:0000313" key="11">
    <source>
        <dbReference type="WBParaSite" id="EVEC_0001029601-mRNA-1"/>
    </source>
</evidence>
<protein>
    <recommendedName>
        <fullName evidence="7">Enoyl-CoA hydratase domain-containing protein 3, mitochondrial</fullName>
    </recommendedName>
</protein>